<accession>A0AAP8EZA1</accession>
<dbReference type="SUPFAM" id="SSF52540">
    <property type="entry name" value="P-loop containing nucleoside triphosphate hydrolases"/>
    <property type="match status" value="1"/>
</dbReference>
<evidence type="ECO:0000313" key="2">
    <source>
        <dbReference type="EMBL" id="PHE08013.1"/>
    </source>
</evidence>
<evidence type="ECO:0000313" key="4">
    <source>
        <dbReference type="Proteomes" id="UP000224044"/>
    </source>
</evidence>
<dbReference type="GO" id="GO:0006260">
    <property type="term" value="P:DNA replication"/>
    <property type="evidence" value="ECO:0007669"/>
    <property type="project" value="TreeGrafter"/>
</dbReference>
<dbReference type="EMBL" id="NUSY01000039">
    <property type="protein sequence ID" value="PHE08013.1"/>
    <property type="molecule type" value="Genomic_DNA"/>
</dbReference>
<evidence type="ECO:0000313" key="1">
    <source>
        <dbReference type="EMBL" id="PEN57723.1"/>
    </source>
</evidence>
<dbReference type="RefSeq" id="WP_002050290.1">
    <property type="nucleotide sequence ID" value="NZ_CP036052.1"/>
</dbReference>
<name>A0AAP8EZA1_9BACI</name>
<dbReference type="PANTHER" id="PTHR30050">
    <property type="entry name" value="CHROMOSOMAL REPLICATION INITIATOR PROTEIN DNAA"/>
    <property type="match status" value="1"/>
</dbReference>
<sequence length="216" mass="24760">MQKFNILEKTSVITNEKIPLSRLSDYRIGCDETNSHKKTVEEILEDLKNGETRKAVFTGNQGTGKRFLAYSMLHELNQYFWDISQEEENYHLMKSCLYVELETITRLIMDSFDDKSGKYTLQYFVQLIGQADFVVLDDLGAESGLTDSNRQASDFIQRLLYAVSNTRQGMSTFTTTNFTGKQLFNKYDAKTVSRLLGDSEVLKFTTADQRLANLGF</sequence>
<dbReference type="AlphaFoldDB" id="A0AAP8EZA1"/>
<protein>
    <recommendedName>
        <fullName evidence="5">ATP-binding protein</fullName>
    </recommendedName>
</protein>
<comment type="caution">
    <text evidence="2">The sequence shown here is derived from an EMBL/GenBank/DDBJ whole genome shotgun (WGS) entry which is preliminary data.</text>
</comment>
<dbReference type="PANTHER" id="PTHR30050:SF8">
    <property type="entry name" value="PRIMOSOMAL PROTEIN DNAI"/>
    <property type="match status" value="1"/>
</dbReference>
<proteinExistence type="predicted"/>
<evidence type="ECO:0008006" key="5">
    <source>
        <dbReference type="Google" id="ProtNLM"/>
    </source>
</evidence>
<dbReference type="InterPro" id="IPR027417">
    <property type="entry name" value="P-loop_NTPase"/>
</dbReference>
<dbReference type="Gene3D" id="3.40.50.300">
    <property type="entry name" value="P-loop containing nucleotide triphosphate hydrolases"/>
    <property type="match status" value="1"/>
</dbReference>
<dbReference type="EMBL" id="NUAJ01000004">
    <property type="protein sequence ID" value="PEN57723.1"/>
    <property type="molecule type" value="Genomic_DNA"/>
</dbReference>
<dbReference type="Proteomes" id="UP000224044">
    <property type="component" value="Unassembled WGS sequence"/>
</dbReference>
<reference evidence="2 4" key="2">
    <citation type="submission" date="2017-09" db="EMBL/GenBank/DDBJ databases">
        <title>Large-scale bioinformatics analysis of Bacillus genomes uncovers conserved roles of natural products in bacterial physiology.</title>
        <authorList>
            <consortium name="Agbiome Team Llc"/>
            <person name="Bleich R.M."/>
            <person name="Grubbs K.J."/>
            <person name="Santa Maria K.C."/>
            <person name="Allen S.E."/>
            <person name="Farag S."/>
            <person name="Shank E.A."/>
            <person name="Bowers A."/>
        </authorList>
    </citation>
    <scope>NUCLEOTIDE SEQUENCE [LARGE SCALE GENOMIC DNA]</scope>
    <source>
        <strain evidence="2 4">AFS042148</strain>
    </source>
</reference>
<evidence type="ECO:0000313" key="3">
    <source>
        <dbReference type="Proteomes" id="UP000220934"/>
    </source>
</evidence>
<organism evidence="2 4">
    <name type="scientific">Bacillus toyonensis</name>
    <dbReference type="NCBI Taxonomy" id="155322"/>
    <lineage>
        <taxon>Bacteria</taxon>
        <taxon>Bacillati</taxon>
        <taxon>Bacillota</taxon>
        <taxon>Bacilli</taxon>
        <taxon>Bacillales</taxon>
        <taxon>Bacillaceae</taxon>
        <taxon>Bacillus</taxon>
        <taxon>Bacillus cereus group</taxon>
    </lineage>
</organism>
<dbReference type="Proteomes" id="UP000220934">
    <property type="component" value="Unassembled WGS sequence"/>
</dbReference>
<reference evidence="1 3" key="1">
    <citation type="submission" date="2017-09" db="EMBL/GenBank/DDBJ databases">
        <title>Large-scale bioinformatics analysis of Bacillus genomes uncovers conserved roles of natural products in bacterial physiology.</title>
        <authorList>
            <consortium name="Agbiome Team Llc"/>
            <person name="Bleich R.M."/>
            <person name="Kirk G.J."/>
            <person name="Santa Maria K.C."/>
            <person name="Allen S.E."/>
            <person name="Farag S."/>
            <person name="Shank E.A."/>
            <person name="Bowers A."/>
        </authorList>
    </citation>
    <scope>NUCLEOTIDE SEQUENCE [LARGE SCALE GENOMIC DNA]</scope>
    <source>
        <strain evidence="1 3">AFS027958</strain>
    </source>
</reference>
<gene>
    <name evidence="1" type="ORF">CN596_02220</name>
    <name evidence="2" type="ORF">COF62_25825</name>
</gene>